<dbReference type="InterPro" id="IPR041078">
    <property type="entry name" value="Plavaka"/>
</dbReference>
<evidence type="ECO:0000313" key="3">
    <source>
        <dbReference type="Proteomes" id="UP000807353"/>
    </source>
</evidence>
<name>A0A9P6CCK4_9AGAR</name>
<accession>A0A9P6CCK4</accession>
<keyword evidence="3" id="KW-1185">Reference proteome</keyword>
<dbReference type="OrthoDB" id="3239511at2759"/>
<evidence type="ECO:0000256" key="1">
    <source>
        <dbReference type="SAM" id="MobiDB-lite"/>
    </source>
</evidence>
<protein>
    <submittedName>
        <fullName evidence="2">Uncharacterized protein</fullName>
    </submittedName>
</protein>
<gene>
    <name evidence="2" type="ORF">BDZ94DRAFT_1342125</name>
</gene>
<reference evidence="2" key="1">
    <citation type="submission" date="2020-11" db="EMBL/GenBank/DDBJ databases">
        <authorList>
            <consortium name="DOE Joint Genome Institute"/>
            <person name="Ahrendt S."/>
            <person name="Riley R."/>
            <person name="Andreopoulos W."/>
            <person name="Labutti K."/>
            <person name="Pangilinan J."/>
            <person name="Ruiz-Duenas F.J."/>
            <person name="Barrasa J.M."/>
            <person name="Sanchez-Garcia M."/>
            <person name="Camarero S."/>
            <person name="Miyauchi S."/>
            <person name="Serrano A."/>
            <person name="Linde D."/>
            <person name="Babiker R."/>
            <person name="Drula E."/>
            <person name="Ayuso-Fernandez I."/>
            <person name="Pacheco R."/>
            <person name="Padilla G."/>
            <person name="Ferreira P."/>
            <person name="Barriuso J."/>
            <person name="Kellner H."/>
            <person name="Castanera R."/>
            <person name="Alfaro M."/>
            <person name="Ramirez L."/>
            <person name="Pisabarro A.G."/>
            <person name="Kuo A."/>
            <person name="Tritt A."/>
            <person name="Lipzen A."/>
            <person name="He G."/>
            <person name="Yan M."/>
            <person name="Ng V."/>
            <person name="Cullen D."/>
            <person name="Martin F."/>
            <person name="Rosso M.-N."/>
            <person name="Henrissat B."/>
            <person name="Hibbett D."/>
            <person name="Martinez A.T."/>
            <person name="Grigoriev I.V."/>
        </authorList>
    </citation>
    <scope>NUCLEOTIDE SEQUENCE</scope>
    <source>
        <strain evidence="2">CBS 247.69</strain>
    </source>
</reference>
<evidence type="ECO:0000313" key="2">
    <source>
        <dbReference type="EMBL" id="KAF9457225.1"/>
    </source>
</evidence>
<dbReference type="EMBL" id="MU150381">
    <property type="protein sequence ID" value="KAF9457225.1"/>
    <property type="molecule type" value="Genomic_DNA"/>
</dbReference>
<feature type="region of interest" description="Disordered" evidence="1">
    <location>
        <begin position="1"/>
        <end position="55"/>
    </location>
</feature>
<dbReference type="Pfam" id="PF18759">
    <property type="entry name" value="Plavaka"/>
    <property type="match status" value="1"/>
</dbReference>
<feature type="compositionally biased region" description="Polar residues" evidence="1">
    <location>
        <begin position="28"/>
        <end position="49"/>
    </location>
</feature>
<organism evidence="2 3">
    <name type="scientific">Collybia nuda</name>
    <dbReference type="NCBI Taxonomy" id="64659"/>
    <lineage>
        <taxon>Eukaryota</taxon>
        <taxon>Fungi</taxon>
        <taxon>Dikarya</taxon>
        <taxon>Basidiomycota</taxon>
        <taxon>Agaricomycotina</taxon>
        <taxon>Agaricomycetes</taxon>
        <taxon>Agaricomycetidae</taxon>
        <taxon>Agaricales</taxon>
        <taxon>Tricholomatineae</taxon>
        <taxon>Clitocybaceae</taxon>
        <taxon>Collybia</taxon>
    </lineage>
</organism>
<sequence>MTMDDNPSTEVIQKDDIKTEYHPHAGRQPQTQKLENYIQSRQHTSNTKPLPTDEQPWKPFRSCADFEFAEFALDACLNERQTNSLIALFQSCIQSGEFSLKSHTEICEIWDYASTKSTLSALPEDGKPLCFIIYADKTQLSSFGTAKGYPVIARCGNLPVNIRNGKGVGGGRVVGWLPIVDEDSGETGKKAFVNHKRVVWHEAVSLILKEVAKYSRTGFTFACADEITRILYPLILILSADFEEQCVMSLTRGFGANYPCPVCLVQAEELSDLDKTYIYRTTATMQDVYQNAQSLPRAIDIENELKKYGLRNIDNTFWKIANTDPYLATSWDRLHAYHGGLFSDHLWDELQNIVKGLGKSQAKLIDNQMDQLPRWRGLNHFKSVTNTNFTDGSKYEDISKCILFAVHNIITPATSAAGYCILKCIRCYLDLDILFSFQVQTTETIAMARQELKQFGKLIAEYAKLNPDKKWNFPKNHTHIHAPDDIMAKGVTQNFNTKYNEKCHGPFKVSYELRTNYKNVESQILKIDHMCYVAGMIRDQLNELDEFHKYSSSNLEAFDDTQISNMEFGTRDLTDIHLGAQQTSTSYSAIELRFSDDIAFQRFVIEYRFLKVNYQSKIDWSITTDFLRCNPSFHGAPRNDGVLIDRGEGRVLFAHLLFVFTCTVEDTIFQVAFVHPLDAPIGTLHRPRDHDL</sequence>
<feature type="compositionally biased region" description="Polar residues" evidence="1">
    <location>
        <begin position="1"/>
        <end position="11"/>
    </location>
</feature>
<comment type="caution">
    <text evidence="2">The sequence shown here is derived from an EMBL/GenBank/DDBJ whole genome shotgun (WGS) entry which is preliminary data.</text>
</comment>
<dbReference type="AlphaFoldDB" id="A0A9P6CCK4"/>
<feature type="compositionally biased region" description="Basic and acidic residues" evidence="1">
    <location>
        <begin position="12"/>
        <end position="23"/>
    </location>
</feature>
<proteinExistence type="predicted"/>
<dbReference type="Proteomes" id="UP000807353">
    <property type="component" value="Unassembled WGS sequence"/>
</dbReference>